<dbReference type="Proteomes" id="UP001597532">
    <property type="component" value="Unassembled WGS sequence"/>
</dbReference>
<accession>A0ABW5VDB1</accession>
<feature type="transmembrane region" description="Helical" evidence="1">
    <location>
        <begin position="26"/>
        <end position="46"/>
    </location>
</feature>
<dbReference type="InterPro" id="IPR046635">
    <property type="entry name" value="DUF6747"/>
</dbReference>
<keyword evidence="3" id="KW-1185">Reference proteome</keyword>
<evidence type="ECO:0000313" key="2">
    <source>
        <dbReference type="EMBL" id="MFD2788210.1"/>
    </source>
</evidence>
<evidence type="ECO:0000313" key="3">
    <source>
        <dbReference type="Proteomes" id="UP001597532"/>
    </source>
</evidence>
<keyword evidence="1" id="KW-0812">Transmembrane</keyword>
<dbReference type="EMBL" id="JBHUOK010000002">
    <property type="protein sequence ID" value="MFD2788210.1"/>
    <property type="molecule type" value="Genomic_DNA"/>
</dbReference>
<name>A0ABW5VDB1_9FLAO</name>
<protein>
    <submittedName>
        <fullName evidence="2">DUF6747 family protein</fullName>
    </submittedName>
</protein>
<evidence type="ECO:0000256" key="1">
    <source>
        <dbReference type="SAM" id="Phobius"/>
    </source>
</evidence>
<keyword evidence="1" id="KW-0472">Membrane</keyword>
<organism evidence="2 3">
    <name type="scientific">Arenibacter antarcticus</name>
    <dbReference type="NCBI Taxonomy" id="2040469"/>
    <lineage>
        <taxon>Bacteria</taxon>
        <taxon>Pseudomonadati</taxon>
        <taxon>Bacteroidota</taxon>
        <taxon>Flavobacteriia</taxon>
        <taxon>Flavobacteriales</taxon>
        <taxon>Flavobacteriaceae</taxon>
        <taxon>Arenibacter</taxon>
    </lineage>
</organism>
<sequence length="55" mass="6602">MKKVILLKEIYLEAFRNLGHIILKRYFKAFSVFCFFLLVVVIYAFIFRVSTGFTF</sequence>
<reference evidence="3" key="1">
    <citation type="journal article" date="2019" name="Int. J. Syst. Evol. Microbiol.">
        <title>The Global Catalogue of Microorganisms (GCM) 10K type strain sequencing project: providing services to taxonomists for standard genome sequencing and annotation.</title>
        <authorList>
            <consortium name="The Broad Institute Genomics Platform"/>
            <consortium name="The Broad Institute Genome Sequencing Center for Infectious Disease"/>
            <person name="Wu L."/>
            <person name="Ma J."/>
        </authorList>
    </citation>
    <scope>NUCLEOTIDE SEQUENCE [LARGE SCALE GENOMIC DNA]</scope>
    <source>
        <strain evidence="3">KCTC 52924</strain>
    </source>
</reference>
<comment type="caution">
    <text evidence="2">The sequence shown here is derived from an EMBL/GenBank/DDBJ whole genome shotgun (WGS) entry which is preliminary data.</text>
</comment>
<gene>
    <name evidence="2" type="ORF">ACFS1K_00385</name>
</gene>
<dbReference type="RefSeq" id="WP_353057487.1">
    <property type="nucleotide sequence ID" value="NZ_CP166679.1"/>
</dbReference>
<dbReference type="Pfam" id="PF20532">
    <property type="entry name" value="DUF6747"/>
    <property type="match status" value="1"/>
</dbReference>
<keyword evidence="1" id="KW-1133">Transmembrane helix</keyword>
<proteinExistence type="predicted"/>